<keyword evidence="7" id="KW-0963">Cytoplasm</keyword>
<keyword evidence="9" id="KW-0456">Lyase</keyword>
<comment type="subunit">
    <text evidence="4">Homodimer.</text>
</comment>
<proteinExistence type="inferred from homology"/>
<gene>
    <name evidence="15" type="ORF">CAOG_001730</name>
</gene>
<organism evidence="15 16">
    <name type="scientific">Capsaspora owczarzaki (strain ATCC 30864)</name>
    <dbReference type="NCBI Taxonomy" id="595528"/>
    <lineage>
        <taxon>Eukaryota</taxon>
        <taxon>Filasterea</taxon>
        <taxon>Capsaspora</taxon>
    </lineage>
</organism>
<dbReference type="GO" id="GO:0006782">
    <property type="term" value="P:protoporphyrinogen IX biosynthetic process"/>
    <property type="evidence" value="ECO:0007669"/>
    <property type="project" value="UniProtKB-UniPathway"/>
</dbReference>
<dbReference type="CDD" id="cd00717">
    <property type="entry name" value="URO-D"/>
    <property type="match status" value="1"/>
</dbReference>
<comment type="catalytic activity">
    <reaction evidence="13">
        <text>uroporphyrinogen III + 4 H(+) = coproporphyrinogen III + 4 CO2</text>
        <dbReference type="Rhea" id="RHEA:19865"/>
        <dbReference type="ChEBI" id="CHEBI:15378"/>
        <dbReference type="ChEBI" id="CHEBI:16526"/>
        <dbReference type="ChEBI" id="CHEBI:57308"/>
        <dbReference type="ChEBI" id="CHEBI:57309"/>
        <dbReference type="EC" id="4.1.1.37"/>
    </reaction>
    <physiologicalReaction direction="left-to-right" evidence="13">
        <dbReference type="Rhea" id="RHEA:19866"/>
    </physiologicalReaction>
</comment>
<evidence type="ECO:0000256" key="10">
    <source>
        <dbReference type="ARBA" id="ARBA00023244"/>
    </source>
</evidence>
<dbReference type="EMBL" id="KE346361">
    <property type="protein sequence ID" value="KJE90415.1"/>
    <property type="molecule type" value="Genomic_DNA"/>
</dbReference>
<dbReference type="InterPro" id="IPR006361">
    <property type="entry name" value="Uroporphyrinogen_deCO2ase_HemE"/>
</dbReference>
<dbReference type="PANTHER" id="PTHR21091">
    <property type="entry name" value="METHYLTETRAHYDROFOLATE:HOMOCYSTEINE METHYLTRANSFERASE RELATED"/>
    <property type="match status" value="1"/>
</dbReference>
<evidence type="ECO:0000256" key="13">
    <source>
        <dbReference type="ARBA" id="ARBA00048411"/>
    </source>
</evidence>
<comment type="similarity">
    <text evidence="3">Belongs to the uroporphyrinogen decarboxylase family.</text>
</comment>
<evidence type="ECO:0000256" key="5">
    <source>
        <dbReference type="ARBA" id="ARBA00012288"/>
    </source>
</evidence>
<evidence type="ECO:0000256" key="7">
    <source>
        <dbReference type="ARBA" id="ARBA00022490"/>
    </source>
</evidence>
<dbReference type="PANTHER" id="PTHR21091:SF169">
    <property type="entry name" value="UROPORPHYRINOGEN DECARBOXYLASE"/>
    <property type="match status" value="1"/>
</dbReference>
<dbReference type="OrthoDB" id="339900at2759"/>
<dbReference type="GO" id="GO:0005829">
    <property type="term" value="C:cytosol"/>
    <property type="evidence" value="ECO:0007669"/>
    <property type="project" value="UniProtKB-SubCell"/>
</dbReference>
<evidence type="ECO:0000256" key="4">
    <source>
        <dbReference type="ARBA" id="ARBA00011738"/>
    </source>
</evidence>
<dbReference type="EC" id="4.1.1.37" evidence="5"/>
<reference evidence="16" key="1">
    <citation type="submission" date="2011-02" db="EMBL/GenBank/DDBJ databases">
        <title>The Genome Sequence of Capsaspora owczarzaki ATCC 30864.</title>
        <authorList>
            <person name="Russ C."/>
            <person name="Cuomo C."/>
            <person name="Burger G."/>
            <person name="Gray M.W."/>
            <person name="Holland P.W.H."/>
            <person name="King N."/>
            <person name="Lang F.B.F."/>
            <person name="Roger A.J."/>
            <person name="Ruiz-Trillo I."/>
            <person name="Young S.K."/>
            <person name="Zeng Q."/>
            <person name="Gargeya S."/>
            <person name="Alvarado L."/>
            <person name="Berlin A."/>
            <person name="Chapman S.B."/>
            <person name="Chen Z."/>
            <person name="Freedman E."/>
            <person name="Gellesch M."/>
            <person name="Goldberg J."/>
            <person name="Griggs A."/>
            <person name="Gujja S."/>
            <person name="Heilman E."/>
            <person name="Heiman D."/>
            <person name="Howarth C."/>
            <person name="Mehta T."/>
            <person name="Neiman D."/>
            <person name="Pearson M."/>
            <person name="Roberts A."/>
            <person name="Saif S."/>
            <person name="Shea T."/>
            <person name="Shenoy N."/>
            <person name="Sisk P."/>
            <person name="Stolte C."/>
            <person name="Sykes S."/>
            <person name="White J."/>
            <person name="Yandava C."/>
            <person name="Haas B."/>
            <person name="Nusbaum C."/>
            <person name="Birren B."/>
        </authorList>
    </citation>
    <scope>NUCLEOTIDE SEQUENCE</scope>
    <source>
        <strain evidence="16">ATCC 30864</strain>
    </source>
</reference>
<name>A0A0D2WJV2_CAPO3</name>
<comment type="catalytic activity">
    <reaction evidence="12">
        <text>uroporphyrinogen I + 4 H(+) = coproporphyrinogen I + 4 CO2</text>
        <dbReference type="Rhea" id="RHEA:31239"/>
        <dbReference type="ChEBI" id="CHEBI:15378"/>
        <dbReference type="ChEBI" id="CHEBI:16526"/>
        <dbReference type="ChEBI" id="CHEBI:62626"/>
        <dbReference type="ChEBI" id="CHEBI:62631"/>
    </reaction>
    <physiologicalReaction direction="left-to-right" evidence="12">
        <dbReference type="Rhea" id="RHEA:31240"/>
    </physiologicalReaction>
</comment>
<evidence type="ECO:0000256" key="12">
    <source>
        <dbReference type="ARBA" id="ARBA00047341"/>
    </source>
</evidence>
<evidence type="ECO:0000256" key="9">
    <source>
        <dbReference type="ARBA" id="ARBA00023239"/>
    </source>
</evidence>
<dbReference type="Gene3D" id="3.20.20.210">
    <property type="match status" value="1"/>
</dbReference>
<dbReference type="FunFam" id="3.20.20.210:FF:000008">
    <property type="entry name" value="Uroporphyrinogen decarboxylase"/>
    <property type="match status" value="1"/>
</dbReference>
<evidence type="ECO:0000313" key="16">
    <source>
        <dbReference type="Proteomes" id="UP000008743"/>
    </source>
</evidence>
<comment type="subcellular location">
    <subcellularLocation>
        <location evidence="1">Cytoplasm</location>
        <location evidence="1">Cytosol</location>
    </subcellularLocation>
</comment>
<dbReference type="Pfam" id="PF01208">
    <property type="entry name" value="URO-D"/>
    <property type="match status" value="2"/>
</dbReference>
<dbReference type="UniPathway" id="UPA00251">
    <property type="reaction ID" value="UER00321"/>
</dbReference>
<evidence type="ECO:0000256" key="1">
    <source>
        <dbReference type="ARBA" id="ARBA00004514"/>
    </source>
</evidence>
<evidence type="ECO:0000256" key="11">
    <source>
        <dbReference type="ARBA" id="ARBA00045708"/>
    </source>
</evidence>
<evidence type="ECO:0000256" key="2">
    <source>
        <dbReference type="ARBA" id="ARBA00004804"/>
    </source>
</evidence>
<keyword evidence="8" id="KW-0210">Decarboxylase</keyword>
<comment type="function">
    <text evidence="11">Catalyzes the sequential decarboxylation of the four acetate side chains of uroporphyrinogen to form coproporphyrinogen and participates in the fifth step in the heme biosynthetic pathway. Isomer I or isomer III of uroporphyrinogen may serve as substrate, but only coproporphyrinogen III can ultimately be converted to heme. In vitro also decarboxylates pentacarboxylate porphyrinogen I.</text>
</comment>
<dbReference type="FunCoup" id="A0A0D2WJV2">
    <property type="interactions" value="442"/>
</dbReference>
<dbReference type="Proteomes" id="UP000008743">
    <property type="component" value="Unassembled WGS sequence"/>
</dbReference>
<sequence>MSAAPSLPALPVHASVAALTSDPAATHEAIRLLRQQPFPALRNDLLLRAARHQPTERVPVWAMRQAGRYLPEFREMRAESDFFKVCRTPQLACEVTLQPLRRFELDAAIIFSDILVVPQALGMHVDMIKGKGPSFPEPLNTPEDLARVKTEVNVDEALGYVFDALTLTRHSLDGLVPLFGFAGAPGGGSKTFAKAKTWLFKYPEASHELLRRITTVTIRYLVGQFAILLDKCVQEHRYDTAGLAKHFTLRCAQILQVFDSWAGELSPTEFAQFALPYLKQIAVEVKRACVEQLGMTEAVPMVVFAKGAHFALEELASPATGGGYDVVGLDWTMPPQSARARVASSGVAVQGNLDPCVLFAPHSQIEAQVTSMLAQFGTQNYIANLGHGMMPEHSPEALRCFVDAVHAVSARMNAA</sequence>
<dbReference type="STRING" id="595528.A0A0D2WJV2"/>
<evidence type="ECO:0000313" key="15">
    <source>
        <dbReference type="EMBL" id="KJE90415.1"/>
    </source>
</evidence>
<dbReference type="InterPro" id="IPR000257">
    <property type="entry name" value="Uroporphyrinogen_deCOase"/>
</dbReference>
<dbReference type="AlphaFoldDB" id="A0A0D2WJV2"/>
<feature type="domain" description="Uroporphyrinogen decarboxylase (URO-D)" evidence="14">
    <location>
        <begin position="250"/>
        <end position="407"/>
    </location>
</feature>
<protein>
    <recommendedName>
        <fullName evidence="6">Uroporphyrinogen decarboxylase</fullName>
        <ecNumber evidence="5">4.1.1.37</ecNumber>
    </recommendedName>
</protein>
<keyword evidence="10" id="KW-0627">Porphyrin biosynthesis</keyword>
<dbReference type="GO" id="GO:0004853">
    <property type="term" value="F:uroporphyrinogen decarboxylase activity"/>
    <property type="evidence" value="ECO:0007669"/>
    <property type="project" value="UniProtKB-EC"/>
</dbReference>
<dbReference type="InParanoid" id="A0A0D2WJV2"/>
<evidence type="ECO:0000256" key="8">
    <source>
        <dbReference type="ARBA" id="ARBA00022793"/>
    </source>
</evidence>
<evidence type="ECO:0000256" key="3">
    <source>
        <dbReference type="ARBA" id="ARBA00009935"/>
    </source>
</evidence>
<evidence type="ECO:0000259" key="14">
    <source>
        <dbReference type="Pfam" id="PF01208"/>
    </source>
</evidence>
<keyword evidence="16" id="KW-1185">Reference proteome</keyword>
<dbReference type="SUPFAM" id="SSF51726">
    <property type="entry name" value="UROD/MetE-like"/>
    <property type="match status" value="1"/>
</dbReference>
<dbReference type="PhylomeDB" id="A0A0D2WJV2"/>
<feature type="domain" description="Uroporphyrinogen decarboxylase (URO-D)" evidence="14">
    <location>
        <begin position="42"/>
        <end position="225"/>
    </location>
</feature>
<accession>A0A0D2WJV2</accession>
<evidence type="ECO:0000256" key="6">
    <source>
        <dbReference type="ARBA" id="ARBA00014308"/>
    </source>
</evidence>
<comment type="pathway">
    <text evidence="2">Porphyrin-containing compound metabolism; protoporphyrin-IX biosynthesis; coproporphyrinogen-III from 5-aminolevulinate: step 4/4.</text>
</comment>
<dbReference type="InterPro" id="IPR038071">
    <property type="entry name" value="UROD/MetE-like_sf"/>
</dbReference>